<keyword evidence="3" id="KW-1185">Reference proteome</keyword>
<keyword evidence="1" id="KW-0472">Membrane</keyword>
<dbReference type="EMBL" id="CAXIEN010000251">
    <property type="protein sequence ID" value="CAL1289585.1"/>
    <property type="molecule type" value="Genomic_DNA"/>
</dbReference>
<sequence>MLCEEEGRQYSLVTGGGPPSKEKLTVVDEKLLILVCLSIQKLWILKMIYRIIVGKGEL</sequence>
<gene>
    <name evidence="2" type="ORF">LARSCL_LOCUS16017</name>
</gene>
<dbReference type="Proteomes" id="UP001497382">
    <property type="component" value="Unassembled WGS sequence"/>
</dbReference>
<feature type="transmembrane region" description="Helical" evidence="1">
    <location>
        <begin position="31"/>
        <end position="49"/>
    </location>
</feature>
<evidence type="ECO:0000256" key="1">
    <source>
        <dbReference type="SAM" id="Phobius"/>
    </source>
</evidence>
<comment type="caution">
    <text evidence="2">The sequence shown here is derived from an EMBL/GenBank/DDBJ whole genome shotgun (WGS) entry which is preliminary data.</text>
</comment>
<keyword evidence="1" id="KW-1133">Transmembrane helix</keyword>
<evidence type="ECO:0000313" key="2">
    <source>
        <dbReference type="EMBL" id="CAL1289585.1"/>
    </source>
</evidence>
<dbReference type="AlphaFoldDB" id="A0AAV2AZY3"/>
<accession>A0AAV2AZY3</accession>
<keyword evidence="1" id="KW-0812">Transmembrane</keyword>
<proteinExistence type="predicted"/>
<reference evidence="2 3" key="1">
    <citation type="submission" date="2024-04" db="EMBL/GenBank/DDBJ databases">
        <authorList>
            <person name="Rising A."/>
            <person name="Reimegard J."/>
            <person name="Sonavane S."/>
            <person name="Akerstrom W."/>
            <person name="Nylinder S."/>
            <person name="Hedman E."/>
            <person name="Kallberg Y."/>
        </authorList>
    </citation>
    <scope>NUCLEOTIDE SEQUENCE [LARGE SCALE GENOMIC DNA]</scope>
</reference>
<organism evidence="2 3">
    <name type="scientific">Larinioides sclopetarius</name>
    <dbReference type="NCBI Taxonomy" id="280406"/>
    <lineage>
        <taxon>Eukaryota</taxon>
        <taxon>Metazoa</taxon>
        <taxon>Ecdysozoa</taxon>
        <taxon>Arthropoda</taxon>
        <taxon>Chelicerata</taxon>
        <taxon>Arachnida</taxon>
        <taxon>Araneae</taxon>
        <taxon>Araneomorphae</taxon>
        <taxon>Entelegynae</taxon>
        <taxon>Araneoidea</taxon>
        <taxon>Araneidae</taxon>
        <taxon>Larinioides</taxon>
    </lineage>
</organism>
<evidence type="ECO:0000313" key="3">
    <source>
        <dbReference type="Proteomes" id="UP001497382"/>
    </source>
</evidence>
<protein>
    <submittedName>
        <fullName evidence="2">Uncharacterized protein</fullName>
    </submittedName>
</protein>
<name>A0AAV2AZY3_9ARAC</name>